<keyword evidence="1" id="KW-0812">Transmembrane</keyword>
<feature type="transmembrane region" description="Helical" evidence="1">
    <location>
        <begin position="57"/>
        <end position="80"/>
    </location>
</feature>
<name>A0A3C1KC40_9MICO</name>
<protein>
    <submittedName>
        <fullName evidence="2">DUF4386 domain-containing protein</fullName>
    </submittedName>
</protein>
<feature type="transmembrane region" description="Helical" evidence="1">
    <location>
        <begin position="169"/>
        <end position="190"/>
    </location>
</feature>
<dbReference type="EMBL" id="DMNG01000071">
    <property type="protein sequence ID" value="HAN23766.1"/>
    <property type="molecule type" value="Genomic_DNA"/>
</dbReference>
<feature type="transmembrane region" description="Helical" evidence="1">
    <location>
        <begin position="133"/>
        <end position="157"/>
    </location>
</feature>
<evidence type="ECO:0000256" key="1">
    <source>
        <dbReference type="SAM" id="Phobius"/>
    </source>
</evidence>
<comment type="caution">
    <text evidence="2">The sequence shown here is derived from an EMBL/GenBank/DDBJ whole genome shotgun (WGS) entry which is preliminary data.</text>
</comment>
<dbReference type="Pfam" id="PF14329">
    <property type="entry name" value="DUF4386"/>
    <property type="match status" value="1"/>
</dbReference>
<organism evidence="2 3">
    <name type="scientific">Microbacterium ginsengisoli</name>
    <dbReference type="NCBI Taxonomy" id="400772"/>
    <lineage>
        <taxon>Bacteria</taxon>
        <taxon>Bacillati</taxon>
        <taxon>Actinomycetota</taxon>
        <taxon>Actinomycetes</taxon>
        <taxon>Micrococcales</taxon>
        <taxon>Microbacteriaceae</taxon>
        <taxon>Microbacterium</taxon>
    </lineage>
</organism>
<dbReference type="OrthoDB" id="1176146at2"/>
<evidence type="ECO:0000313" key="3">
    <source>
        <dbReference type="Proteomes" id="UP000257479"/>
    </source>
</evidence>
<keyword evidence="1" id="KW-1133">Transmembrane helix</keyword>
<feature type="transmembrane region" description="Helical" evidence="1">
    <location>
        <begin position="92"/>
        <end position="113"/>
    </location>
</feature>
<dbReference type="Proteomes" id="UP000257479">
    <property type="component" value="Unassembled WGS sequence"/>
</dbReference>
<evidence type="ECO:0000313" key="2">
    <source>
        <dbReference type="EMBL" id="HAN23766.1"/>
    </source>
</evidence>
<dbReference type="InterPro" id="IPR025495">
    <property type="entry name" value="DUF4386"/>
</dbReference>
<feature type="transmembrane region" description="Helical" evidence="1">
    <location>
        <begin position="16"/>
        <end position="37"/>
    </location>
</feature>
<keyword evidence="1" id="KW-0472">Membrane</keyword>
<reference evidence="2 3" key="1">
    <citation type="journal article" date="2018" name="Nat. Biotechnol.">
        <title>A standardized bacterial taxonomy based on genome phylogeny substantially revises the tree of life.</title>
        <authorList>
            <person name="Parks D.H."/>
            <person name="Chuvochina M."/>
            <person name="Waite D.W."/>
            <person name="Rinke C."/>
            <person name="Skarshewski A."/>
            <person name="Chaumeil P.A."/>
            <person name="Hugenholtz P."/>
        </authorList>
    </citation>
    <scope>NUCLEOTIDE SEQUENCE [LARGE SCALE GENOMIC DNA]</scope>
    <source>
        <strain evidence="2">UBA9152</strain>
    </source>
</reference>
<proteinExistence type="predicted"/>
<dbReference type="AlphaFoldDB" id="A0A3C1KC40"/>
<gene>
    <name evidence="2" type="ORF">DCP95_04245</name>
</gene>
<accession>A0A3C1KC40</accession>
<feature type="transmembrane region" description="Helical" evidence="1">
    <location>
        <begin position="196"/>
        <end position="217"/>
    </location>
</feature>
<sequence length="237" mass="23890">MSPIGVTVNPLRRTGVLAGILFLVTHVTSVGAVALYGPMLTDAGWMDSDASGLAQRLGAVLDVILAIAVVGTAVALLPVLRRPEPRSASAYLALRTLEASVILLGAVAVLGALAVRGQHAAGSDAAGVALLALYRAAFLVGPGLVIGANTLVLAAALRRTRLVPVWIPVLGLVGAPLVVLSNLAVLFGLQSQVSPTAALAAVPIFAWEISLAVYLIVRGPRAATRADAPDAVGVAAG</sequence>